<evidence type="ECO:0000256" key="5">
    <source>
        <dbReference type="PROSITE-ProRule" id="PRU01091"/>
    </source>
</evidence>
<evidence type="ECO:0000313" key="9">
    <source>
        <dbReference type="Proteomes" id="UP001597441"/>
    </source>
</evidence>
<dbReference type="EMBL" id="JBHULK010000010">
    <property type="protein sequence ID" value="MFD2536552.1"/>
    <property type="molecule type" value="Genomic_DNA"/>
</dbReference>
<dbReference type="PANTHER" id="PTHR48111:SF40">
    <property type="entry name" value="PHOSPHATE REGULON TRANSCRIPTIONAL REGULATORY PROTEIN PHOB"/>
    <property type="match status" value="1"/>
</dbReference>
<dbReference type="Gene3D" id="3.40.50.2300">
    <property type="match status" value="1"/>
</dbReference>
<evidence type="ECO:0000256" key="3">
    <source>
        <dbReference type="ARBA" id="ARBA00023125"/>
    </source>
</evidence>
<keyword evidence="2" id="KW-0902">Two-component regulatory system</keyword>
<dbReference type="Gene3D" id="1.10.10.10">
    <property type="entry name" value="Winged helix-like DNA-binding domain superfamily/Winged helix DNA-binding domain"/>
    <property type="match status" value="1"/>
</dbReference>
<protein>
    <submittedName>
        <fullName evidence="8">Response regulator transcription factor</fullName>
    </submittedName>
</protein>
<evidence type="ECO:0000256" key="1">
    <source>
        <dbReference type="ARBA" id="ARBA00022553"/>
    </source>
</evidence>
<gene>
    <name evidence="8" type="ORF">ACFSQS_15685</name>
</gene>
<proteinExistence type="predicted"/>
<keyword evidence="1 4" id="KW-0597">Phosphoprotein</keyword>
<accession>A0ABW5JYT7</accession>
<evidence type="ECO:0000259" key="6">
    <source>
        <dbReference type="PROSITE" id="PS50110"/>
    </source>
</evidence>
<evidence type="ECO:0000313" key="8">
    <source>
        <dbReference type="EMBL" id="MFD2536552.1"/>
    </source>
</evidence>
<dbReference type="InterPro" id="IPR016032">
    <property type="entry name" value="Sig_transdc_resp-reg_C-effctor"/>
</dbReference>
<evidence type="ECO:0000256" key="4">
    <source>
        <dbReference type="PROSITE-ProRule" id="PRU00169"/>
    </source>
</evidence>
<dbReference type="SUPFAM" id="SSF52172">
    <property type="entry name" value="CheY-like"/>
    <property type="match status" value="1"/>
</dbReference>
<feature type="domain" description="Response regulatory" evidence="6">
    <location>
        <begin position="6"/>
        <end position="120"/>
    </location>
</feature>
<keyword evidence="3 5" id="KW-0238">DNA-binding</keyword>
<dbReference type="SMART" id="SM00862">
    <property type="entry name" value="Trans_reg_C"/>
    <property type="match status" value="1"/>
</dbReference>
<dbReference type="PANTHER" id="PTHR48111">
    <property type="entry name" value="REGULATOR OF RPOS"/>
    <property type="match status" value="1"/>
</dbReference>
<dbReference type="InterPro" id="IPR001789">
    <property type="entry name" value="Sig_transdc_resp-reg_receiver"/>
</dbReference>
<comment type="caution">
    <text evidence="8">The sequence shown here is derived from an EMBL/GenBank/DDBJ whole genome shotgun (WGS) entry which is preliminary data.</text>
</comment>
<dbReference type="SMART" id="SM00448">
    <property type="entry name" value="REC"/>
    <property type="match status" value="1"/>
</dbReference>
<dbReference type="PROSITE" id="PS50110">
    <property type="entry name" value="RESPONSE_REGULATORY"/>
    <property type="match status" value="1"/>
</dbReference>
<dbReference type="InterPro" id="IPR039420">
    <property type="entry name" value="WalR-like"/>
</dbReference>
<feature type="modified residue" description="4-aspartylphosphate" evidence="4">
    <location>
        <position position="55"/>
    </location>
</feature>
<reference evidence="9" key="1">
    <citation type="journal article" date="2019" name="Int. J. Syst. Evol. Microbiol.">
        <title>The Global Catalogue of Microorganisms (GCM) 10K type strain sequencing project: providing services to taxonomists for standard genome sequencing and annotation.</title>
        <authorList>
            <consortium name="The Broad Institute Genomics Platform"/>
            <consortium name="The Broad Institute Genome Sequencing Center for Infectious Disease"/>
            <person name="Wu L."/>
            <person name="Ma J."/>
        </authorList>
    </citation>
    <scope>NUCLEOTIDE SEQUENCE [LARGE SCALE GENOMIC DNA]</scope>
    <source>
        <strain evidence="9">KCTC 42903</strain>
    </source>
</reference>
<dbReference type="CDD" id="cd00383">
    <property type="entry name" value="trans_reg_C"/>
    <property type="match status" value="1"/>
</dbReference>
<dbReference type="InterPro" id="IPR001867">
    <property type="entry name" value="OmpR/PhoB-type_DNA-bd"/>
</dbReference>
<dbReference type="InterPro" id="IPR011006">
    <property type="entry name" value="CheY-like_superfamily"/>
</dbReference>
<dbReference type="SUPFAM" id="SSF46894">
    <property type="entry name" value="C-terminal effector domain of the bipartite response regulators"/>
    <property type="match status" value="1"/>
</dbReference>
<evidence type="ECO:0000256" key="2">
    <source>
        <dbReference type="ARBA" id="ARBA00023012"/>
    </source>
</evidence>
<dbReference type="Proteomes" id="UP001597441">
    <property type="component" value="Unassembled WGS sequence"/>
</dbReference>
<evidence type="ECO:0000259" key="7">
    <source>
        <dbReference type="PROSITE" id="PS51755"/>
    </source>
</evidence>
<feature type="DNA-binding region" description="OmpR/PhoB-type" evidence="5">
    <location>
        <begin position="129"/>
        <end position="227"/>
    </location>
</feature>
<organism evidence="8 9">
    <name type="scientific">Gelatiniphilus marinus</name>
    <dbReference type="NCBI Taxonomy" id="1759464"/>
    <lineage>
        <taxon>Bacteria</taxon>
        <taxon>Pseudomonadati</taxon>
        <taxon>Bacteroidota</taxon>
        <taxon>Flavobacteriia</taxon>
        <taxon>Flavobacteriales</taxon>
        <taxon>Flavobacteriaceae</taxon>
        <taxon>Gelatiniphilus</taxon>
    </lineage>
</organism>
<dbReference type="Pfam" id="PF00486">
    <property type="entry name" value="Trans_reg_C"/>
    <property type="match status" value="1"/>
</dbReference>
<name>A0ABW5JYT7_9FLAO</name>
<dbReference type="Pfam" id="PF00072">
    <property type="entry name" value="Response_reg"/>
    <property type="match status" value="1"/>
</dbReference>
<dbReference type="InterPro" id="IPR036388">
    <property type="entry name" value="WH-like_DNA-bd_sf"/>
</dbReference>
<keyword evidence="9" id="KW-1185">Reference proteome</keyword>
<sequence>MNKKTSILLAEDETALGQILKESLETRDFAVQLCHNGEEAYQLYQTNRPDVLVLDVMMPKKDGFTLAEQIRKNDDETPIIFLTAKSQPQDVVTGFNTGGNDYLKKPFSIEELIVRIKNLLSNRNTSNKNNDILIGQYKFDPKNQTLQYKEEKKETLTNRESQLLLYLAQHKNDTIDRNVVLAQLWGNSDFYSARSMDVFISKLRKRLSKDTTIKILNVRGVGYKLVV</sequence>
<dbReference type="RefSeq" id="WP_376894603.1">
    <property type="nucleotide sequence ID" value="NZ_JBHUDT010000004.1"/>
</dbReference>
<feature type="domain" description="OmpR/PhoB-type" evidence="7">
    <location>
        <begin position="129"/>
        <end position="227"/>
    </location>
</feature>
<dbReference type="PROSITE" id="PS51755">
    <property type="entry name" value="OMPR_PHOB"/>
    <property type="match status" value="1"/>
</dbReference>